<comment type="caution">
    <text evidence="7">The sequence shown here is derived from an EMBL/GenBank/DDBJ whole genome shotgun (WGS) entry which is preliminary data.</text>
</comment>
<reference evidence="7 8" key="1">
    <citation type="submission" date="2020-08" db="EMBL/GenBank/DDBJ databases">
        <title>Aphidius gifuensis genome sequencing and assembly.</title>
        <authorList>
            <person name="Du Z."/>
        </authorList>
    </citation>
    <scope>NUCLEOTIDE SEQUENCE [LARGE SCALE GENOMIC DNA]</scope>
    <source>
        <strain evidence="7">YNYX2018</strain>
        <tissue evidence="7">Adults</tissue>
    </source>
</reference>
<keyword evidence="2" id="KW-0963">Cytoplasm</keyword>
<dbReference type="PANTHER" id="PTHR22146:SF17">
    <property type="entry name" value="PROTEIN FAM166B-LIKE PROTEIN"/>
    <property type="match status" value="1"/>
</dbReference>
<name>A0A835CQZ1_APHGI</name>
<evidence type="ECO:0000313" key="7">
    <source>
        <dbReference type="EMBL" id="KAF7990708.1"/>
    </source>
</evidence>
<dbReference type="Pfam" id="PF10629">
    <property type="entry name" value="CMI2B-like"/>
    <property type="match status" value="1"/>
</dbReference>
<dbReference type="EMBL" id="JACMRX010000004">
    <property type="protein sequence ID" value="KAF7990708.1"/>
    <property type="molecule type" value="Genomic_DNA"/>
</dbReference>
<evidence type="ECO:0000313" key="8">
    <source>
        <dbReference type="Proteomes" id="UP000639338"/>
    </source>
</evidence>
<gene>
    <name evidence="7" type="ORF">HCN44_000513</name>
</gene>
<dbReference type="PANTHER" id="PTHR22146">
    <property type="entry name" value="CAT EYE SYNDROME CRITICAL REGION PROTEIN 6"/>
    <property type="match status" value="1"/>
</dbReference>
<protein>
    <recommendedName>
        <fullName evidence="6">Ciliary microtubule inner protein 2A-C-like domain-containing protein</fullName>
    </recommendedName>
</protein>
<feature type="domain" description="Ciliary microtubule inner protein 2A-C-like" evidence="6">
    <location>
        <begin position="21"/>
        <end position="55"/>
    </location>
</feature>
<keyword evidence="8" id="KW-1185">Reference proteome</keyword>
<dbReference type="Proteomes" id="UP000639338">
    <property type="component" value="Unassembled WGS sequence"/>
</dbReference>
<dbReference type="GO" id="GO:0015630">
    <property type="term" value="C:microtubule cytoskeleton"/>
    <property type="evidence" value="ECO:0007669"/>
    <property type="project" value="UniProtKB-ARBA"/>
</dbReference>
<organism evidence="7 8">
    <name type="scientific">Aphidius gifuensis</name>
    <name type="common">Parasitoid wasp</name>
    <dbReference type="NCBI Taxonomy" id="684658"/>
    <lineage>
        <taxon>Eukaryota</taxon>
        <taxon>Metazoa</taxon>
        <taxon>Ecdysozoa</taxon>
        <taxon>Arthropoda</taxon>
        <taxon>Hexapoda</taxon>
        <taxon>Insecta</taxon>
        <taxon>Pterygota</taxon>
        <taxon>Neoptera</taxon>
        <taxon>Endopterygota</taxon>
        <taxon>Hymenoptera</taxon>
        <taxon>Apocrita</taxon>
        <taxon>Ichneumonoidea</taxon>
        <taxon>Braconidae</taxon>
        <taxon>Aphidiinae</taxon>
        <taxon>Aphidius</taxon>
    </lineage>
</organism>
<keyword evidence="3" id="KW-0206">Cytoskeleton</keyword>
<dbReference type="GO" id="GO:0005930">
    <property type="term" value="C:axoneme"/>
    <property type="evidence" value="ECO:0007669"/>
    <property type="project" value="UniProtKB-SubCell"/>
</dbReference>
<evidence type="ECO:0000256" key="3">
    <source>
        <dbReference type="ARBA" id="ARBA00023212"/>
    </source>
</evidence>
<evidence type="ECO:0000256" key="5">
    <source>
        <dbReference type="ARBA" id="ARBA00035661"/>
    </source>
</evidence>
<evidence type="ECO:0000256" key="2">
    <source>
        <dbReference type="ARBA" id="ARBA00022490"/>
    </source>
</evidence>
<evidence type="ECO:0000256" key="1">
    <source>
        <dbReference type="ARBA" id="ARBA00004430"/>
    </source>
</evidence>
<comment type="similarity">
    <text evidence="5">Belongs to the CIMIP2 family.</text>
</comment>
<comment type="subcellular location">
    <subcellularLocation>
        <location evidence="1">Cytoplasm</location>
        <location evidence="1">Cytoskeleton</location>
        <location evidence="1">Cilium axoneme</location>
    </subcellularLocation>
</comment>
<keyword evidence="4" id="KW-0966">Cell projection</keyword>
<dbReference type="OrthoDB" id="8181742at2759"/>
<accession>A0A835CQZ1</accession>
<evidence type="ECO:0000259" key="6">
    <source>
        <dbReference type="Pfam" id="PF10629"/>
    </source>
</evidence>
<proteinExistence type="inferred from homology"/>
<dbReference type="AlphaFoldDB" id="A0A835CQZ1"/>
<sequence>MVFEPVSSEQRKQFFRQNYGSHLPGYTGHCPTLKFRVGKRFGANTEDIMKDLLEKKILKNGPYRPSSGRDVLAPIEREKNIRRDWKNETNYYKSSPFILGYTGYIPGFNTSYGLPFMRAVEQGGKEWREKQNKLRSKRDILRSTNPRNLARARQPSDNVDVEVDHGHHQSYFDNQVSSERPPIVGYTGHIPGAKGEVALSRRYAQAAKKGLELLQKVRESRLDRHRNFDSTERVLDTNYLDDTGHTRT</sequence>
<evidence type="ECO:0000256" key="4">
    <source>
        <dbReference type="ARBA" id="ARBA00023273"/>
    </source>
</evidence>
<dbReference type="InterPro" id="IPR018902">
    <property type="entry name" value="CMI2A-C-like_dom"/>
</dbReference>